<dbReference type="GO" id="GO:0016020">
    <property type="term" value="C:membrane"/>
    <property type="evidence" value="ECO:0007669"/>
    <property type="project" value="UniProtKB-SubCell"/>
</dbReference>
<evidence type="ECO:0000256" key="3">
    <source>
        <dbReference type="ARBA" id="ARBA00022692"/>
    </source>
</evidence>
<dbReference type="Gene3D" id="2.60.40.10">
    <property type="entry name" value="Immunoglobulins"/>
    <property type="match status" value="1"/>
</dbReference>
<evidence type="ECO:0000256" key="7">
    <source>
        <dbReference type="ARBA" id="ARBA00023180"/>
    </source>
</evidence>
<feature type="signal peptide" evidence="8">
    <location>
        <begin position="1"/>
        <end position="22"/>
    </location>
</feature>
<dbReference type="Proteomes" id="UP000316079">
    <property type="component" value="Unassembled WGS sequence"/>
</dbReference>
<feature type="chain" id="PRO_5021974680" description="Ig-like domain-containing protein" evidence="8">
    <location>
        <begin position="23"/>
        <end position="121"/>
    </location>
</feature>
<dbReference type="InterPro" id="IPR013106">
    <property type="entry name" value="Ig_V-set"/>
</dbReference>
<feature type="domain" description="Ig-like" evidence="9">
    <location>
        <begin position="32"/>
        <end position="119"/>
    </location>
</feature>
<comment type="similarity">
    <text evidence="2">Belongs to the CD200R family.</text>
</comment>
<dbReference type="OrthoDB" id="8915654at2759"/>
<evidence type="ECO:0000313" key="11">
    <source>
        <dbReference type="Proteomes" id="UP000316079"/>
    </source>
</evidence>
<evidence type="ECO:0000256" key="1">
    <source>
        <dbReference type="ARBA" id="ARBA00004167"/>
    </source>
</evidence>
<keyword evidence="8" id="KW-0732">Signal</keyword>
<protein>
    <recommendedName>
        <fullName evidence="9">Ig-like domain-containing protein</fullName>
    </recommendedName>
</protein>
<evidence type="ECO:0000259" key="9">
    <source>
        <dbReference type="PROSITE" id="PS50835"/>
    </source>
</evidence>
<evidence type="ECO:0000256" key="6">
    <source>
        <dbReference type="ARBA" id="ARBA00023157"/>
    </source>
</evidence>
<evidence type="ECO:0000256" key="4">
    <source>
        <dbReference type="ARBA" id="ARBA00022989"/>
    </source>
</evidence>
<gene>
    <name evidence="10" type="ORF">DNTS_028783</name>
</gene>
<dbReference type="Pfam" id="PF07686">
    <property type="entry name" value="V-set"/>
    <property type="match status" value="1"/>
</dbReference>
<keyword evidence="6" id="KW-1015">Disulfide bond</keyword>
<dbReference type="InterPro" id="IPR036179">
    <property type="entry name" value="Ig-like_dom_sf"/>
</dbReference>
<dbReference type="InterPro" id="IPR007110">
    <property type="entry name" value="Ig-like_dom"/>
</dbReference>
<proteinExistence type="inferred from homology"/>
<keyword evidence="11" id="KW-1185">Reference proteome</keyword>
<dbReference type="SUPFAM" id="SSF48726">
    <property type="entry name" value="Immunoglobulin"/>
    <property type="match status" value="1"/>
</dbReference>
<accession>A0A553Q9U5</accession>
<keyword evidence="3" id="KW-0812">Transmembrane</keyword>
<keyword evidence="4" id="KW-1133">Transmembrane helix</keyword>
<dbReference type="InterPro" id="IPR013783">
    <property type="entry name" value="Ig-like_fold"/>
</dbReference>
<evidence type="ECO:0000256" key="2">
    <source>
        <dbReference type="ARBA" id="ARBA00008215"/>
    </source>
</evidence>
<dbReference type="EMBL" id="SRMA01026192">
    <property type="protein sequence ID" value="TRY86700.1"/>
    <property type="molecule type" value="Genomic_DNA"/>
</dbReference>
<keyword evidence="5" id="KW-0472">Membrane</keyword>
<evidence type="ECO:0000256" key="8">
    <source>
        <dbReference type="SAM" id="SignalP"/>
    </source>
</evidence>
<comment type="caution">
    <text evidence="10">The sequence shown here is derived from an EMBL/GenBank/DDBJ whole genome shotgun (WGS) entry which is preliminary data.</text>
</comment>
<sequence length="121" mass="13696">MMNSKTFTVIILLSIFMARGHTKDFRELMFVEGTDATLLCDTKLNWDEFIFVVWNIRTQGKTCYYGLSKMLENTCNDGKKLLNSTEGISLYIPKISMKDEGSYSCDLSYKGGSYGVNVSVI</sequence>
<dbReference type="PANTHER" id="PTHR21462">
    <property type="entry name" value="CELL SURFACE GLYCOPROTEIN OX2 RECEPTOR PRECURSOR"/>
    <property type="match status" value="1"/>
</dbReference>
<dbReference type="PANTHER" id="PTHR21462:SF2">
    <property type="entry name" value="CELL SURFACE GLYCOPROTEIN CD200 RECEPTOR 2"/>
    <property type="match status" value="1"/>
</dbReference>
<reference evidence="10 11" key="1">
    <citation type="journal article" date="2019" name="Sci. Data">
        <title>Hybrid genome assembly and annotation of Danionella translucida.</title>
        <authorList>
            <person name="Kadobianskyi M."/>
            <person name="Schulze L."/>
            <person name="Schuelke M."/>
            <person name="Judkewitz B."/>
        </authorList>
    </citation>
    <scope>NUCLEOTIDE SEQUENCE [LARGE SCALE GENOMIC DNA]</scope>
    <source>
        <strain evidence="10 11">Bolton</strain>
    </source>
</reference>
<name>A0A553Q9U5_9TELE</name>
<organism evidence="10 11">
    <name type="scientific">Danionella cerebrum</name>
    <dbReference type="NCBI Taxonomy" id="2873325"/>
    <lineage>
        <taxon>Eukaryota</taxon>
        <taxon>Metazoa</taxon>
        <taxon>Chordata</taxon>
        <taxon>Craniata</taxon>
        <taxon>Vertebrata</taxon>
        <taxon>Euteleostomi</taxon>
        <taxon>Actinopterygii</taxon>
        <taxon>Neopterygii</taxon>
        <taxon>Teleostei</taxon>
        <taxon>Ostariophysi</taxon>
        <taxon>Cypriniformes</taxon>
        <taxon>Danionidae</taxon>
        <taxon>Danioninae</taxon>
        <taxon>Danionella</taxon>
    </lineage>
</organism>
<dbReference type="GO" id="GO:0150077">
    <property type="term" value="P:regulation of neuroinflammatory response"/>
    <property type="evidence" value="ECO:0007669"/>
    <property type="project" value="InterPro"/>
</dbReference>
<comment type="subcellular location">
    <subcellularLocation>
        <location evidence="1">Membrane</location>
        <topology evidence="1">Single-pass membrane protein</topology>
    </subcellularLocation>
</comment>
<evidence type="ECO:0000313" key="10">
    <source>
        <dbReference type="EMBL" id="TRY86700.1"/>
    </source>
</evidence>
<dbReference type="GO" id="GO:0009986">
    <property type="term" value="C:cell surface"/>
    <property type="evidence" value="ECO:0007669"/>
    <property type="project" value="UniProtKB-ARBA"/>
</dbReference>
<feature type="non-terminal residue" evidence="10">
    <location>
        <position position="121"/>
    </location>
</feature>
<dbReference type="AlphaFoldDB" id="A0A553Q9U5"/>
<keyword evidence="7" id="KW-0325">Glycoprotein</keyword>
<dbReference type="GO" id="GO:0038023">
    <property type="term" value="F:signaling receptor activity"/>
    <property type="evidence" value="ECO:0007669"/>
    <property type="project" value="InterPro"/>
</dbReference>
<dbReference type="PROSITE" id="PS50835">
    <property type="entry name" value="IG_LIKE"/>
    <property type="match status" value="1"/>
</dbReference>
<dbReference type="InterPro" id="IPR040012">
    <property type="entry name" value="CD200R"/>
</dbReference>
<evidence type="ECO:0000256" key="5">
    <source>
        <dbReference type="ARBA" id="ARBA00023136"/>
    </source>
</evidence>